<feature type="region of interest" description="Disordered" evidence="4">
    <location>
        <begin position="105"/>
        <end position="126"/>
    </location>
</feature>
<evidence type="ECO:0000313" key="7">
    <source>
        <dbReference type="Ensembl" id="ENSSMRP00000030494.1"/>
    </source>
</evidence>
<evidence type="ECO:0000256" key="2">
    <source>
        <dbReference type="ARBA" id="ARBA00006991"/>
    </source>
</evidence>
<protein>
    <recommendedName>
        <fullName evidence="9">CCHC-type domain-containing protein</fullName>
    </recommendedName>
</protein>
<dbReference type="PROSITE" id="PS50804">
    <property type="entry name" value="SCAN_BOX"/>
    <property type="match status" value="1"/>
</dbReference>
<feature type="domain" description="CCHC-type" evidence="5">
    <location>
        <begin position="164"/>
        <end position="181"/>
    </location>
</feature>
<dbReference type="PROSITE" id="PS50158">
    <property type="entry name" value="ZF_CCHC"/>
    <property type="match status" value="1"/>
</dbReference>
<dbReference type="SMART" id="SM00431">
    <property type="entry name" value="SCAN"/>
    <property type="match status" value="1"/>
</dbReference>
<reference evidence="7" key="2">
    <citation type="submission" date="2025-09" db="UniProtKB">
        <authorList>
            <consortium name="Ensembl"/>
        </authorList>
    </citation>
    <scope>IDENTIFICATION</scope>
</reference>
<name>A0A8D0EDI9_SALMN</name>
<evidence type="ECO:0000259" key="6">
    <source>
        <dbReference type="PROSITE" id="PS50804"/>
    </source>
</evidence>
<dbReference type="Pfam" id="PF13837">
    <property type="entry name" value="Myb_DNA-bind_4"/>
    <property type="match status" value="1"/>
</dbReference>
<organism evidence="7 8">
    <name type="scientific">Salvator merianae</name>
    <name type="common">Argentine black and white tegu</name>
    <name type="synonym">Tupinambis merianae</name>
    <dbReference type="NCBI Taxonomy" id="96440"/>
    <lineage>
        <taxon>Eukaryota</taxon>
        <taxon>Metazoa</taxon>
        <taxon>Chordata</taxon>
        <taxon>Craniata</taxon>
        <taxon>Vertebrata</taxon>
        <taxon>Euteleostomi</taxon>
        <taxon>Lepidosauria</taxon>
        <taxon>Squamata</taxon>
        <taxon>Bifurcata</taxon>
        <taxon>Unidentata</taxon>
        <taxon>Episquamata</taxon>
        <taxon>Laterata</taxon>
        <taxon>Teiioidea</taxon>
        <taxon>Teiidae</taxon>
        <taxon>Salvator</taxon>
    </lineage>
</organism>
<dbReference type="SUPFAM" id="SSF57756">
    <property type="entry name" value="Retrovirus zinc finger-like domains"/>
    <property type="match status" value="1"/>
</dbReference>
<dbReference type="InterPro" id="IPR021109">
    <property type="entry name" value="Peptidase_aspartic_dom_sf"/>
</dbReference>
<keyword evidence="8" id="KW-1185">Reference proteome</keyword>
<dbReference type="GO" id="GO:0003676">
    <property type="term" value="F:nucleic acid binding"/>
    <property type="evidence" value="ECO:0007669"/>
    <property type="project" value="InterPro"/>
</dbReference>
<dbReference type="InterPro" id="IPR038269">
    <property type="entry name" value="SCAN_sf"/>
</dbReference>
<feature type="compositionally biased region" description="Polar residues" evidence="4">
    <location>
        <begin position="344"/>
        <end position="355"/>
    </location>
</feature>
<dbReference type="SMART" id="SM00343">
    <property type="entry name" value="ZnF_C2HC"/>
    <property type="match status" value="1"/>
</dbReference>
<evidence type="ECO:0000259" key="5">
    <source>
        <dbReference type="PROSITE" id="PS50158"/>
    </source>
</evidence>
<evidence type="ECO:0000256" key="1">
    <source>
        <dbReference type="ARBA" id="ARBA00003767"/>
    </source>
</evidence>
<reference evidence="7" key="1">
    <citation type="submission" date="2025-08" db="UniProtKB">
        <authorList>
            <consortium name="Ensembl"/>
        </authorList>
    </citation>
    <scope>IDENTIFICATION</scope>
</reference>
<dbReference type="GeneTree" id="ENSGT00940000159113"/>
<dbReference type="PANTHER" id="PTHR46888">
    <property type="entry name" value="ZINC KNUCKLE DOMAINCONTAINING PROTEIN-RELATED"/>
    <property type="match status" value="1"/>
</dbReference>
<evidence type="ECO:0000313" key="8">
    <source>
        <dbReference type="Proteomes" id="UP000694421"/>
    </source>
</evidence>
<dbReference type="GO" id="GO:0008270">
    <property type="term" value="F:zinc ion binding"/>
    <property type="evidence" value="ECO:0007669"/>
    <property type="project" value="UniProtKB-KW"/>
</dbReference>
<dbReference type="SUPFAM" id="SSF50630">
    <property type="entry name" value="Acid proteases"/>
    <property type="match status" value="1"/>
</dbReference>
<keyword evidence="3" id="KW-0862">Zinc</keyword>
<keyword evidence="3" id="KW-0479">Metal-binding</keyword>
<sequence>LAVKAAVLQRYGVTPESYRQRFRNTLYSTQEGVYDLWARLYELACKWLQPDKRTSEEVVEEVVLERFVEALPKPLRFWVQEHIPRTGKQAVELAASFLTARQAEELREGGRDQTGSSCKTGDERRRTPLRVSTEFKGTEPDKIPRPFQEKMLDGKGMTNLSKQRKCFQCGKIGHIERFCPQGKTQASNLVFRKELELKSGMIPVRVNGKQVPALVDTGSFRSLIHSSLVRDVKREGIEELTSVFGVTKRIPLVTQALASCHRNRSVFEEISCEMLEHGYHRSMEDCQVKARKLRVAYNAAQTQNHTSGSAPANFPYLQLMETFMHASSSFAPGRVSQSLTIHPQHSAQTARSTLQAPGPSGTARGKGGYGGVCVAGEGEALAKNVNVRRRETPQAAGQKKGLIAVKPPGVILREILPVVRAGPFYPFDHAGYIEKHSEFHYSVPSMSTGKQLPLPRPGR</sequence>
<dbReference type="OMA" id="ENCCHIS"/>
<dbReference type="InterPro" id="IPR003309">
    <property type="entry name" value="SCAN_dom"/>
</dbReference>
<dbReference type="InterPro" id="IPR001878">
    <property type="entry name" value="Znf_CCHC"/>
</dbReference>
<dbReference type="SUPFAM" id="SSF47353">
    <property type="entry name" value="Retrovirus capsid dimerization domain-like"/>
    <property type="match status" value="1"/>
</dbReference>
<dbReference type="Gene3D" id="4.10.60.10">
    <property type="entry name" value="Zinc finger, CCHC-type"/>
    <property type="match status" value="1"/>
</dbReference>
<keyword evidence="3" id="KW-0863">Zinc-finger</keyword>
<dbReference type="PANTHER" id="PTHR46888:SF1">
    <property type="entry name" value="RIBONUCLEASE H"/>
    <property type="match status" value="1"/>
</dbReference>
<dbReference type="InterPro" id="IPR044822">
    <property type="entry name" value="Myb_DNA-bind_4"/>
</dbReference>
<evidence type="ECO:0008006" key="9">
    <source>
        <dbReference type="Google" id="ProtNLM"/>
    </source>
</evidence>
<comment type="function">
    <text evidence="1">May be involved in transcriptional regulation.</text>
</comment>
<comment type="similarity">
    <text evidence="2">Belongs to the krueppel C2H2-type zinc-finger protein family.</text>
</comment>
<dbReference type="AlphaFoldDB" id="A0A8D0EDI9"/>
<dbReference type="Pfam" id="PF02023">
    <property type="entry name" value="SCAN"/>
    <property type="match status" value="1"/>
</dbReference>
<proteinExistence type="inferred from homology"/>
<evidence type="ECO:0000256" key="4">
    <source>
        <dbReference type="SAM" id="MobiDB-lite"/>
    </source>
</evidence>
<dbReference type="InterPro" id="IPR036875">
    <property type="entry name" value="Znf_CCHC_sf"/>
</dbReference>
<dbReference type="Ensembl" id="ENSSMRT00000035576.1">
    <property type="protein sequence ID" value="ENSSMRP00000030494.1"/>
    <property type="gene ID" value="ENSSMRG00000023379.1"/>
</dbReference>
<feature type="region of interest" description="Disordered" evidence="4">
    <location>
        <begin position="344"/>
        <end position="365"/>
    </location>
</feature>
<feature type="domain" description="SCAN box" evidence="6">
    <location>
        <begin position="19"/>
        <end position="93"/>
    </location>
</feature>
<dbReference type="Gene3D" id="1.10.4020.10">
    <property type="entry name" value="DNA breaking-rejoining enzymes"/>
    <property type="match status" value="1"/>
</dbReference>
<accession>A0A8D0EDI9</accession>
<dbReference type="Proteomes" id="UP000694421">
    <property type="component" value="Unplaced"/>
</dbReference>
<evidence type="ECO:0000256" key="3">
    <source>
        <dbReference type="PROSITE-ProRule" id="PRU00047"/>
    </source>
</evidence>
<dbReference type="Gene3D" id="1.10.10.60">
    <property type="entry name" value="Homeodomain-like"/>
    <property type="match status" value="1"/>
</dbReference>